<organism evidence="1 2">
    <name type="scientific">Vaccinium darrowii</name>
    <dbReference type="NCBI Taxonomy" id="229202"/>
    <lineage>
        <taxon>Eukaryota</taxon>
        <taxon>Viridiplantae</taxon>
        <taxon>Streptophyta</taxon>
        <taxon>Embryophyta</taxon>
        <taxon>Tracheophyta</taxon>
        <taxon>Spermatophyta</taxon>
        <taxon>Magnoliopsida</taxon>
        <taxon>eudicotyledons</taxon>
        <taxon>Gunneridae</taxon>
        <taxon>Pentapetalae</taxon>
        <taxon>asterids</taxon>
        <taxon>Ericales</taxon>
        <taxon>Ericaceae</taxon>
        <taxon>Vaccinioideae</taxon>
        <taxon>Vaccinieae</taxon>
        <taxon>Vaccinium</taxon>
    </lineage>
</organism>
<dbReference type="Proteomes" id="UP000828048">
    <property type="component" value="Chromosome 5"/>
</dbReference>
<evidence type="ECO:0000313" key="2">
    <source>
        <dbReference type="Proteomes" id="UP000828048"/>
    </source>
</evidence>
<name>A0ACB7XXJ2_9ERIC</name>
<keyword evidence="2" id="KW-1185">Reference proteome</keyword>
<gene>
    <name evidence="1" type="ORF">Vadar_002945</name>
</gene>
<accession>A0ACB7XXJ2</accession>
<proteinExistence type="predicted"/>
<sequence>MEIPYIFFLFIFTFFVTKHFLNNKNKNLPPSPSHPFPIIGHLHLLKKPLHRTLSTLSKTHGPVLSLRFGSRPVVLVSSPSAAEECFTANDVVFANRPKLLAGKHLGYNYTTLVWASYGQHWRNLRRLVSTEILSANRVQMFKMIRADEVRLLLDRLYRESSNGDFCTVEMKSVLFEMTVNNIMRMIAGKRYYGDKKADLEDESRKFKEMVMETFELSGGANMGDFMPILNWVGSNGLVRRLKVLRQRRDKFMQDLIEEHRKEKKSENYCDQQRTKTMIDVLLSLQENEPAYYTDEIIRGLMQVMLTTGSDTSAGTIEWALSFLLNNPDILEKAYTVIEDKIGEQNRLIEESDLNELPYLNKIIKETLRMCPPSRLHPPRESSEECTIGGFRIPRGTMLMVNTWAIQNDPELWPEPTKFKPERWGDGDVDGFLFFPFGFGRRRCPGEGLAMRVIGLALGSLIQCFEWERDGEEMVDMTEGSGLTAPKALPLVAKCRPRRTMVNLLSQL</sequence>
<comment type="caution">
    <text evidence="1">The sequence shown here is derived from an EMBL/GenBank/DDBJ whole genome shotgun (WGS) entry which is preliminary data.</text>
</comment>
<dbReference type="EMBL" id="CM037155">
    <property type="protein sequence ID" value="KAH7845503.1"/>
    <property type="molecule type" value="Genomic_DNA"/>
</dbReference>
<evidence type="ECO:0000313" key="1">
    <source>
        <dbReference type="EMBL" id="KAH7845503.1"/>
    </source>
</evidence>
<protein>
    <submittedName>
        <fullName evidence="1">Uncharacterized protein</fullName>
    </submittedName>
</protein>
<reference evidence="1 2" key="1">
    <citation type="journal article" date="2021" name="Hortic Res">
        <title>High-quality reference genome and annotation aids understanding of berry development for evergreen blueberry (Vaccinium darrowii).</title>
        <authorList>
            <person name="Yu J."/>
            <person name="Hulse-Kemp A.M."/>
            <person name="Babiker E."/>
            <person name="Staton M."/>
        </authorList>
    </citation>
    <scope>NUCLEOTIDE SEQUENCE [LARGE SCALE GENOMIC DNA]</scope>
    <source>
        <strain evidence="2">cv. NJ 8807/NJ 8810</strain>
        <tissue evidence="1">Young leaf</tissue>
    </source>
</reference>